<reference evidence="1 2" key="1">
    <citation type="submission" date="2022-03" db="EMBL/GenBank/DDBJ databases">
        <title>Hymenobactersp. isolated from the air.</title>
        <authorList>
            <person name="Won M."/>
            <person name="Kwon S.-W."/>
        </authorList>
    </citation>
    <scope>NUCLEOTIDE SEQUENCE [LARGE SCALE GENOMIC DNA]</scope>
    <source>
        <strain evidence="1 2">KACC 22596</strain>
    </source>
</reference>
<dbReference type="EMBL" id="CP094534">
    <property type="protein sequence ID" value="UOE31857.1"/>
    <property type="molecule type" value="Genomic_DNA"/>
</dbReference>
<name>A0ABY4AY96_9BACT</name>
<sequence>MLLFLMDIIIKSFNRPYYLERCLRSIYQFIQGDFRVRVLDDGTPPKYLDRIRELFPQAAIFTSALYEAKVAALQAHVAGERPFDQRTIPTALWHKHVAEGSEVFLLLEDDIWLTGPIQLDEIARHMISQHLDLVKISWLGNDQVITGKKVPLNEQLEEIIPHIPLASELLVLNRFGVRSTLQRLGLMRLVRRDFQLQLPVYTLYGVASAFFSRAYWLYLWDDKQARADELQQLQKAGQWYQNQGGRYAKSRVELTKTSFITSTTNMYKGVNLDIFAFNQHLNDAWLSGKLDSMENFPKDFSQSYLGGFLTAANDPRTTVEEWAKWIDRFKAQYIGFGCEVE</sequence>
<evidence type="ECO:0008006" key="3">
    <source>
        <dbReference type="Google" id="ProtNLM"/>
    </source>
</evidence>
<accession>A0ABY4AY96</accession>
<gene>
    <name evidence="1" type="ORF">MTP16_11995</name>
</gene>
<proteinExistence type="predicted"/>
<evidence type="ECO:0000313" key="1">
    <source>
        <dbReference type="EMBL" id="UOE31857.1"/>
    </source>
</evidence>
<keyword evidence="2" id="KW-1185">Reference proteome</keyword>
<protein>
    <recommendedName>
        <fullName evidence="3">Glycosyltransferase family 2 protein</fullName>
    </recommendedName>
</protein>
<dbReference type="Gene3D" id="3.90.550.10">
    <property type="entry name" value="Spore Coat Polysaccharide Biosynthesis Protein SpsA, Chain A"/>
    <property type="match status" value="1"/>
</dbReference>
<evidence type="ECO:0000313" key="2">
    <source>
        <dbReference type="Proteomes" id="UP000831390"/>
    </source>
</evidence>
<dbReference type="SUPFAM" id="SSF53448">
    <property type="entry name" value="Nucleotide-diphospho-sugar transferases"/>
    <property type="match status" value="1"/>
</dbReference>
<organism evidence="1 2">
    <name type="scientific">Hymenobacter monticola</name>
    <dbReference type="NCBI Taxonomy" id="1705399"/>
    <lineage>
        <taxon>Bacteria</taxon>
        <taxon>Pseudomonadati</taxon>
        <taxon>Bacteroidota</taxon>
        <taxon>Cytophagia</taxon>
        <taxon>Cytophagales</taxon>
        <taxon>Hymenobacteraceae</taxon>
        <taxon>Hymenobacter</taxon>
    </lineage>
</organism>
<dbReference type="Proteomes" id="UP000831390">
    <property type="component" value="Chromosome"/>
</dbReference>
<dbReference type="InterPro" id="IPR029044">
    <property type="entry name" value="Nucleotide-diphossugar_trans"/>
</dbReference>
<dbReference type="RefSeq" id="WP_243508767.1">
    <property type="nucleotide sequence ID" value="NZ_CP094534.1"/>
</dbReference>